<reference evidence="2" key="2">
    <citation type="submission" date="2023-05" db="EMBL/GenBank/DDBJ databases">
        <authorList>
            <person name="Fouks B."/>
        </authorList>
    </citation>
    <scope>NUCLEOTIDE SEQUENCE</scope>
    <source>
        <strain evidence="2">Stay&amp;Tobe</strain>
        <tissue evidence="2">Testes</tissue>
    </source>
</reference>
<sequence length="96" mass="10525">VPIVSLELGSNLNSSSIREGIDVYFECNIKSNPWVYKVSWRHNGKTLYNNASVGTIVSNQSLVLQSVTRSRAGLYTCVGSNQEGDGESNPVYLDVK</sequence>
<dbReference type="Pfam" id="PF13927">
    <property type="entry name" value="Ig_3"/>
    <property type="match status" value="1"/>
</dbReference>
<organism evidence="2 3">
    <name type="scientific">Diploptera punctata</name>
    <name type="common">Pacific beetle cockroach</name>
    <dbReference type="NCBI Taxonomy" id="6984"/>
    <lineage>
        <taxon>Eukaryota</taxon>
        <taxon>Metazoa</taxon>
        <taxon>Ecdysozoa</taxon>
        <taxon>Arthropoda</taxon>
        <taxon>Hexapoda</taxon>
        <taxon>Insecta</taxon>
        <taxon>Pterygota</taxon>
        <taxon>Neoptera</taxon>
        <taxon>Polyneoptera</taxon>
        <taxon>Dictyoptera</taxon>
        <taxon>Blattodea</taxon>
        <taxon>Blaberoidea</taxon>
        <taxon>Blaberidae</taxon>
        <taxon>Diplopterinae</taxon>
        <taxon>Diploptera</taxon>
    </lineage>
</organism>
<dbReference type="SUPFAM" id="SSF48726">
    <property type="entry name" value="Immunoglobulin"/>
    <property type="match status" value="1"/>
</dbReference>
<dbReference type="InterPro" id="IPR007110">
    <property type="entry name" value="Ig-like_dom"/>
</dbReference>
<dbReference type="SMART" id="SM00408">
    <property type="entry name" value="IGc2"/>
    <property type="match status" value="1"/>
</dbReference>
<gene>
    <name evidence="2" type="ORF">L9F63_014793</name>
</gene>
<dbReference type="PROSITE" id="PS50835">
    <property type="entry name" value="IG_LIKE"/>
    <property type="match status" value="1"/>
</dbReference>
<dbReference type="InterPro" id="IPR036179">
    <property type="entry name" value="Ig-like_dom_sf"/>
</dbReference>
<evidence type="ECO:0000313" key="2">
    <source>
        <dbReference type="EMBL" id="KAJ9593653.1"/>
    </source>
</evidence>
<feature type="domain" description="Ig-like" evidence="1">
    <location>
        <begin position="2"/>
        <end position="94"/>
    </location>
</feature>
<dbReference type="InterPro" id="IPR003598">
    <property type="entry name" value="Ig_sub2"/>
</dbReference>
<protein>
    <recommendedName>
        <fullName evidence="1">Ig-like domain-containing protein</fullName>
    </recommendedName>
</protein>
<dbReference type="Gene3D" id="2.60.40.10">
    <property type="entry name" value="Immunoglobulins"/>
    <property type="match status" value="1"/>
</dbReference>
<name>A0AAD8EKJ3_DIPPU</name>
<accession>A0AAD8EKJ3</accession>
<keyword evidence="3" id="KW-1185">Reference proteome</keyword>
<dbReference type="AlphaFoldDB" id="A0AAD8EKJ3"/>
<evidence type="ECO:0000259" key="1">
    <source>
        <dbReference type="PROSITE" id="PS50835"/>
    </source>
</evidence>
<dbReference type="PANTHER" id="PTHR23278">
    <property type="entry name" value="SIDESTEP PROTEIN"/>
    <property type="match status" value="1"/>
</dbReference>
<dbReference type="InterPro" id="IPR003599">
    <property type="entry name" value="Ig_sub"/>
</dbReference>
<dbReference type="InterPro" id="IPR013783">
    <property type="entry name" value="Ig-like_fold"/>
</dbReference>
<dbReference type="EMBL" id="JASPKZ010003418">
    <property type="protein sequence ID" value="KAJ9593653.1"/>
    <property type="molecule type" value="Genomic_DNA"/>
</dbReference>
<feature type="non-terminal residue" evidence="2">
    <location>
        <position position="1"/>
    </location>
</feature>
<reference evidence="2" key="1">
    <citation type="journal article" date="2023" name="IScience">
        <title>Live-bearing cockroach genome reveals convergent evolutionary mechanisms linked to viviparity in insects and beyond.</title>
        <authorList>
            <person name="Fouks B."/>
            <person name="Harrison M.C."/>
            <person name="Mikhailova A.A."/>
            <person name="Marchal E."/>
            <person name="English S."/>
            <person name="Carruthers M."/>
            <person name="Jennings E.C."/>
            <person name="Chiamaka E.L."/>
            <person name="Frigard R.A."/>
            <person name="Pippel M."/>
            <person name="Attardo G.M."/>
            <person name="Benoit J.B."/>
            <person name="Bornberg-Bauer E."/>
            <person name="Tobe S.S."/>
        </authorList>
    </citation>
    <scope>NUCLEOTIDE SEQUENCE</scope>
    <source>
        <strain evidence="2">Stay&amp;Tobe</strain>
    </source>
</reference>
<dbReference type="SMART" id="SM00409">
    <property type="entry name" value="IG"/>
    <property type="match status" value="1"/>
</dbReference>
<dbReference type="PANTHER" id="PTHR23278:SF30">
    <property type="entry name" value="SIDESTEP VIII, ISOFORM B"/>
    <property type="match status" value="1"/>
</dbReference>
<evidence type="ECO:0000313" key="3">
    <source>
        <dbReference type="Proteomes" id="UP001233999"/>
    </source>
</evidence>
<comment type="caution">
    <text evidence="2">The sequence shown here is derived from an EMBL/GenBank/DDBJ whole genome shotgun (WGS) entry which is preliminary data.</text>
</comment>
<feature type="non-terminal residue" evidence="2">
    <location>
        <position position="96"/>
    </location>
</feature>
<proteinExistence type="predicted"/>
<dbReference type="Proteomes" id="UP001233999">
    <property type="component" value="Unassembled WGS sequence"/>
</dbReference>